<protein>
    <submittedName>
        <fullName evidence="11">Uncharacterized protein</fullName>
    </submittedName>
</protein>
<evidence type="ECO:0000256" key="3">
    <source>
        <dbReference type="ARBA" id="ARBA00022490"/>
    </source>
</evidence>
<evidence type="ECO:0000256" key="10">
    <source>
        <dbReference type="SAM" id="Coils"/>
    </source>
</evidence>
<keyword evidence="5" id="KW-0493">Microtubule</keyword>
<comment type="caution">
    <text evidence="11">The sequence shown here is derived from an EMBL/GenBank/DDBJ whole genome shotgun (WGS) entry which is preliminary data.</text>
</comment>
<comment type="similarity">
    <text evidence="2">Belongs to the HAUS1 family.</text>
</comment>
<evidence type="ECO:0000256" key="8">
    <source>
        <dbReference type="ARBA" id="ARBA00023212"/>
    </source>
</evidence>
<accession>A0AAD5HH09</accession>
<dbReference type="EMBL" id="MU620894">
    <property type="protein sequence ID" value="KAI8584070.1"/>
    <property type="molecule type" value="Genomic_DNA"/>
</dbReference>
<keyword evidence="9" id="KW-0131">Cell cycle</keyword>
<feature type="coiled-coil region" evidence="10">
    <location>
        <begin position="202"/>
        <end position="265"/>
    </location>
</feature>
<evidence type="ECO:0000256" key="2">
    <source>
        <dbReference type="ARBA" id="ARBA00005479"/>
    </source>
</evidence>
<dbReference type="GO" id="GO:0070652">
    <property type="term" value="C:HAUS complex"/>
    <property type="evidence" value="ECO:0007669"/>
    <property type="project" value="InterPro"/>
</dbReference>
<keyword evidence="6" id="KW-0498">Mitosis</keyword>
<reference evidence="11" key="1">
    <citation type="submission" date="2021-06" db="EMBL/GenBank/DDBJ databases">
        <authorList>
            <consortium name="DOE Joint Genome Institute"/>
            <person name="Mondo S.J."/>
            <person name="Amses K.R."/>
            <person name="Simmons D.R."/>
            <person name="Longcore J.E."/>
            <person name="Seto K."/>
            <person name="Alves G.H."/>
            <person name="Bonds A.E."/>
            <person name="Quandt C.A."/>
            <person name="Davis W.J."/>
            <person name="Chang Y."/>
            <person name="Letcher P.M."/>
            <person name="Powell M.J."/>
            <person name="Kuo A."/>
            <person name="Labutti K."/>
            <person name="Pangilinan J."/>
            <person name="Andreopoulos W."/>
            <person name="Tritt A."/>
            <person name="Riley R."/>
            <person name="Hundley H."/>
            <person name="Johnson J."/>
            <person name="Lipzen A."/>
            <person name="Barry K."/>
            <person name="Berbee M.L."/>
            <person name="Buchler N.E."/>
            <person name="Grigoriev I.V."/>
            <person name="Spatafora J.W."/>
            <person name="Stajich J.E."/>
            <person name="James T.Y."/>
        </authorList>
    </citation>
    <scope>NUCLEOTIDE SEQUENCE</scope>
    <source>
        <strain evidence="11">AG</strain>
    </source>
</reference>
<dbReference type="Pfam" id="PF25762">
    <property type="entry name" value="HAUS1"/>
    <property type="match status" value="1"/>
</dbReference>
<feature type="coiled-coil region" evidence="10">
    <location>
        <begin position="145"/>
        <end position="172"/>
    </location>
</feature>
<keyword evidence="7 10" id="KW-0175">Coiled coil</keyword>
<evidence type="ECO:0000313" key="12">
    <source>
        <dbReference type="Proteomes" id="UP001206595"/>
    </source>
</evidence>
<evidence type="ECO:0000256" key="7">
    <source>
        <dbReference type="ARBA" id="ARBA00023054"/>
    </source>
</evidence>
<keyword evidence="12" id="KW-1185">Reference proteome</keyword>
<evidence type="ECO:0000256" key="9">
    <source>
        <dbReference type="ARBA" id="ARBA00023306"/>
    </source>
</evidence>
<dbReference type="GO" id="GO:0051301">
    <property type="term" value="P:cell division"/>
    <property type="evidence" value="ECO:0007669"/>
    <property type="project" value="UniProtKB-KW"/>
</dbReference>
<reference evidence="11" key="2">
    <citation type="journal article" date="2022" name="Proc. Natl. Acad. Sci. U.S.A.">
        <title>Diploid-dominant life cycles characterize the early evolution of Fungi.</title>
        <authorList>
            <person name="Amses K.R."/>
            <person name="Simmons D.R."/>
            <person name="Longcore J.E."/>
            <person name="Mondo S.J."/>
            <person name="Seto K."/>
            <person name="Jeronimo G.H."/>
            <person name="Bonds A.E."/>
            <person name="Quandt C.A."/>
            <person name="Davis W.J."/>
            <person name="Chang Y."/>
            <person name="Federici B.A."/>
            <person name="Kuo A."/>
            <person name="LaButti K."/>
            <person name="Pangilinan J."/>
            <person name="Andreopoulos W."/>
            <person name="Tritt A."/>
            <person name="Riley R."/>
            <person name="Hundley H."/>
            <person name="Johnson J."/>
            <person name="Lipzen A."/>
            <person name="Barry K."/>
            <person name="Lang B.F."/>
            <person name="Cuomo C.A."/>
            <person name="Buchler N.E."/>
            <person name="Grigoriev I.V."/>
            <person name="Spatafora J.W."/>
            <person name="Stajich J.E."/>
            <person name="James T.Y."/>
        </authorList>
    </citation>
    <scope>NUCLEOTIDE SEQUENCE</scope>
    <source>
        <strain evidence="11">AG</strain>
    </source>
</reference>
<dbReference type="GO" id="GO:0005829">
    <property type="term" value="C:cytosol"/>
    <property type="evidence" value="ECO:0007669"/>
    <property type="project" value="TreeGrafter"/>
</dbReference>
<keyword evidence="8" id="KW-0206">Cytoskeleton</keyword>
<gene>
    <name evidence="11" type="ORF">K450DRAFT_221361</name>
</gene>
<dbReference type="GeneID" id="75911051"/>
<name>A0AAD5HH09_UMBRA</name>
<dbReference type="GO" id="GO:0005819">
    <property type="term" value="C:spindle"/>
    <property type="evidence" value="ECO:0007669"/>
    <property type="project" value="UniProtKB-SubCell"/>
</dbReference>
<proteinExistence type="inferred from homology"/>
<comment type="subcellular location">
    <subcellularLocation>
        <location evidence="1">Cytoplasm</location>
        <location evidence="1">Cytoskeleton</location>
        <location evidence="1">Spindle</location>
    </subcellularLocation>
</comment>
<organism evidence="11 12">
    <name type="scientific">Umbelopsis ramanniana AG</name>
    <dbReference type="NCBI Taxonomy" id="1314678"/>
    <lineage>
        <taxon>Eukaryota</taxon>
        <taxon>Fungi</taxon>
        <taxon>Fungi incertae sedis</taxon>
        <taxon>Mucoromycota</taxon>
        <taxon>Mucoromycotina</taxon>
        <taxon>Umbelopsidomycetes</taxon>
        <taxon>Umbelopsidales</taxon>
        <taxon>Umbelopsidaceae</taxon>
        <taxon>Umbelopsis</taxon>
    </lineage>
</organism>
<dbReference type="PANTHER" id="PTHR31570">
    <property type="entry name" value="HAUS AUGMIN-LIKE COMPLEX SUBUNIT 1"/>
    <property type="match status" value="1"/>
</dbReference>
<evidence type="ECO:0000256" key="5">
    <source>
        <dbReference type="ARBA" id="ARBA00022701"/>
    </source>
</evidence>
<dbReference type="GO" id="GO:0051225">
    <property type="term" value="P:spindle assembly"/>
    <property type="evidence" value="ECO:0007669"/>
    <property type="project" value="InterPro"/>
</dbReference>
<keyword evidence="3" id="KW-0963">Cytoplasm</keyword>
<evidence type="ECO:0000256" key="6">
    <source>
        <dbReference type="ARBA" id="ARBA00022776"/>
    </source>
</evidence>
<dbReference type="RefSeq" id="XP_051449074.1">
    <property type="nucleotide sequence ID" value="XM_051585703.1"/>
</dbReference>
<evidence type="ECO:0000313" key="11">
    <source>
        <dbReference type="EMBL" id="KAI8584070.1"/>
    </source>
</evidence>
<dbReference type="AlphaFoldDB" id="A0AAD5HH09"/>
<dbReference type="PANTHER" id="PTHR31570:SF1">
    <property type="entry name" value="HAUS AUGMIN-LIKE COMPLEX SUBUNIT 1"/>
    <property type="match status" value="1"/>
</dbReference>
<sequence>MVPSHVGHEADLDASAVVWQQHFGLNELQPQDEGQWEELEQWVKQVAPHLVLPASRDPRFLESLKRLKVRYLEHTAINSVVSAFEDQQQLSYSRKEKQLKKQMDLLNIDKEQLSAIGRSVCRSTANIACALDVQDPTFSNIQAALARMNMECMALNLEKDEVQDQRMRFKEKISQTKQIFDVMSRALSSLNERYETVHKHEISNWKTEITLLDRKSEEYRNRVTTLQDEYATQGLDDNGLLFSKLKEFQQEVETLEKIMEVKQQELAQFLDLPLDIKIAAGKLRSLYDTLVRFDI</sequence>
<evidence type="ECO:0000256" key="4">
    <source>
        <dbReference type="ARBA" id="ARBA00022618"/>
    </source>
</evidence>
<keyword evidence="4" id="KW-0132">Cell division</keyword>
<dbReference type="Proteomes" id="UP001206595">
    <property type="component" value="Unassembled WGS sequence"/>
</dbReference>
<evidence type="ECO:0000256" key="1">
    <source>
        <dbReference type="ARBA" id="ARBA00004186"/>
    </source>
</evidence>
<dbReference type="GO" id="GO:0005874">
    <property type="term" value="C:microtubule"/>
    <property type="evidence" value="ECO:0007669"/>
    <property type="project" value="UniProtKB-KW"/>
</dbReference>
<dbReference type="InterPro" id="IPR026243">
    <property type="entry name" value="HAUS1"/>
</dbReference>